<protein>
    <submittedName>
        <fullName evidence="1">Uncharacterized protein</fullName>
    </submittedName>
</protein>
<proteinExistence type="predicted"/>
<gene>
    <name evidence="1" type="ORF">LCGC14_1106910</name>
</gene>
<sequence>MWIEDNILDRIFAKRILRKIGIPIIINNDV</sequence>
<accession>A0A0F9MCL1</accession>
<comment type="caution">
    <text evidence="1">The sequence shown here is derived from an EMBL/GenBank/DDBJ whole genome shotgun (WGS) entry which is preliminary data.</text>
</comment>
<dbReference type="EMBL" id="LAZR01005024">
    <property type="protein sequence ID" value="KKN03524.1"/>
    <property type="molecule type" value="Genomic_DNA"/>
</dbReference>
<name>A0A0F9MCL1_9ZZZZ</name>
<organism evidence="1">
    <name type="scientific">marine sediment metagenome</name>
    <dbReference type="NCBI Taxonomy" id="412755"/>
    <lineage>
        <taxon>unclassified sequences</taxon>
        <taxon>metagenomes</taxon>
        <taxon>ecological metagenomes</taxon>
    </lineage>
</organism>
<evidence type="ECO:0000313" key="1">
    <source>
        <dbReference type="EMBL" id="KKN03524.1"/>
    </source>
</evidence>
<dbReference type="AlphaFoldDB" id="A0A0F9MCL1"/>
<reference evidence="1" key="1">
    <citation type="journal article" date="2015" name="Nature">
        <title>Complex archaea that bridge the gap between prokaryotes and eukaryotes.</title>
        <authorList>
            <person name="Spang A."/>
            <person name="Saw J.H."/>
            <person name="Jorgensen S.L."/>
            <person name="Zaremba-Niedzwiedzka K."/>
            <person name="Martijn J."/>
            <person name="Lind A.E."/>
            <person name="van Eijk R."/>
            <person name="Schleper C."/>
            <person name="Guy L."/>
            <person name="Ettema T.J."/>
        </authorList>
    </citation>
    <scope>NUCLEOTIDE SEQUENCE</scope>
</reference>